<dbReference type="Pfam" id="PF13304">
    <property type="entry name" value="AAA_21"/>
    <property type="match status" value="1"/>
</dbReference>
<keyword evidence="3" id="KW-1185">Reference proteome</keyword>
<dbReference type="GO" id="GO:0016887">
    <property type="term" value="F:ATP hydrolysis activity"/>
    <property type="evidence" value="ECO:0007669"/>
    <property type="project" value="InterPro"/>
</dbReference>
<dbReference type="InterPro" id="IPR027417">
    <property type="entry name" value="P-loop_NTPase"/>
</dbReference>
<dbReference type="GO" id="GO:0005524">
    <property type="term" value="F:ATP binding"/>
    <property type="evidence" value="ECO:0007669"/>
    <property type="project" value="InterPro"/>
</dbReference>
<evidence type="ECO:0000313" key="3">
    <source>
        <dbReference type="Proteomes" id="UP000464524"/>
    </source>
</evidence>
<dbReference type="Proteomes" id="UP000464524">
    <property type="component" value="Chromosome"/>
</dbReference>
<dbReference type="EMBL" id="CP047656">
    <property type="protein sequence ID" value="QHJ13223.1"/>
    <property type="molecule type" value="Genomic_DNA"/>
</dbReference>
<name>A0A857JMW3_9ALTE</name>
<dbReference type="PANTHER" id="PTHR43581">
    <property type="entry name" value="ATP/GTP PHOSPHATASE"/>
    <property type="match status" value="1"/>
</dbReference>
<feature type="domain" description="ATPase AAA-type core" evidence="1">
    <location>
        <begin position="16"/>
        <end position="273"/>
    </location>
</feature>
<evidence type="ECO:0000313" key="2">
    <source>
        <dbReference type="EMBL" id="QHJ13223.1"/>
    </source>
</evidence>
<dbReference type="RefSeq" id="WP_160181335.1">
    <property type="nucleotide sequence ID" value="NZ_CP047656.1"/>
</dbReference>
<sequence>MSNNFNLKNTSSNIKIIIGENGTGKSALLNELSLDYLNDNKTVIAIATSIHDKFTSRRRKFHFYGGRQGRNMVERTIKKSLLGDSYSDVDRVKYLINALEYAKYSPRIGIKVEGFESDNIESLHLAAKEDERLYDVLSLIKKYQEPFSRESVVAISLWAVTKENNNVAGFALSAFIRYERILKKYKIIKRFRTYLYRENSEIALANASSGELMIISMLVHISSYIDKDTVILIDEPENSLHPRWQRKYIDMILDVFYLFQPKIYVASHSPQIIPLDNALYKIFTPRNGLVVEVDEKASNNEELLSEVFGVITPENRFLSNKMVETINDFDANNIKYSHALQIIEGYKNKVYDTRQITFLEGVNEIIEKINNSRTSNA</sequence>
<accession>A0A857JMW3</accession>
<reference evidence="2 3" key="1">
    <citation type="submission" date="2019-12" db="EMBL/GenBank/DDBJ databases">
        <title>Genome sequencing and assembly of endphytes of Porphyra tenera.</title>
        <authorList>
            <person name="Park J.M."/>
            <person name="Shin R."/>
            <person name="Jo S.H."/>
        </authorList>
    </citation>
    <scope>NUCLEOTIDE SEQUENCE [LARGE SCALE GENOMIC DNA]</scope>
    <source>
        <strain evidence="2 3">GPM4</strain>
    </source>
</reference>
<dbReference type="InterPro" id="IPR051396">
    <property type="entry name" value="Bact_Antivir_Def_Nuclease"/>
</dbReference>
<dbReference type="SUPFAM" id="SSF52540">
    <property type="entry name" value="P-loop containing nucleoside triphosphate hydrolases"/>
    <property type="match status" value="1"/>
</dbReference>
<gene>
    <name evidence="2" type="ORF">FX988_03484</name>
</gene>
<evidence type="ECO:0000259" key="1">
    <source>
        <dbReference type="Pfam" id="PF13304"/>
    </source>
</evidence>
<dbReference type="KEGG" id="pmes:FX988_03484"/>
<dbReference type="PANTHER" id="PTHR43581:SF2">
    <property type="entry name" value="EXCINUCLEASE ATPASE SUBUNIT"/>
    <property type="match status" value="1"/>
</dbReference>
<proteinExistence type="predicted"/>
<organism evidence="2 3">
    <name type="scientific">Paraglaciecola mesophila</name>
    <dbReference type="NCBI Taxonomy" id="197222"/>
    <lineage>
        <taxon>Bacteria</taxon>
        <taxon>Pseudomonadati</taxon>
        <taxon>Pseudomonadota</taxon>
        <taxon>Gammaproteobacteria</taxon>
        <taxon>Alteromonadales</taxon>
        <taxon>Alteromonadaceae</taxon>
        <taxon>Paraglaciecola</taxon>
    </lineage>
</organism>
<dbReference type="InterPro" id="IPR003959">
    <property type="entry name" value="ATPase_AAA_core"/>
</dbReference>
<dbReference type="OrthoDB" id="9815944at2"/>
<dbReference type="Gene3D" id="3.40.50.300">
    <property type="entry name" value="P-loop containing nucleotide triphosphate hydrolases"/>
    <property type="match status" value="1"/>
</dbReference>
<dbReference type="AlphaFoldDB" id="A0A857JMW3"/>
<protein>
    <recommendedName>
        <fullName evidence="1">ATPase AAA-type core domain-containing protein</fullName>
    </recommendedName>
</protein>